<evidence type="ECO:0000313" key="3">
    <source>
        <dbReference type="Proteomes" id="UP000617628"/>
    </source>
</evidence>
<evidence type="ECO:0000313" key="2">
    <source>
        <dbReference type="EMBL" id="MBK1877299.1"/>
    </source>
</evidence>
<dbReference type="PANTHER" id="PTHR14097:SF8">
    <property type="entry name" value="NAD(P)-BINDING DOMAIN-CONTAINING PROTEIN"/>
    <property type="match status" value="1"/>
</dbReference>
<dbReference type="EMBL" id="JAENIL010000017">
    <property type="protein sequence ID" value="MBK1877299.1"/>
    <property type="molecule type" value="Genomic_DNA"/>
</dbReference>
<sequence>MLRIAIYGATGMLGQAALREAVHASDVGEILCVGRRPTESDSPKVRSLVLPDLFDHSSITGQLKDLDACFFCLGTTAAGKSEERYHRITYELTMKVAELLQSQNPNLSFIYVSAQGADSSEQGRVMWARVRGKLENQLFGMSFRSVHALRPGYIQPMDGIKSRTPLYRIIYNIVGFTYPILKKLFPNSITSTHQMGKAMLNLARKHPAPQILHPVDINRSAEE</sequence>
<dbReference type="Proteomes" id="UP000617628">
    <property type="component" value="Unassembled WGS sequence"/>
</dbReference>
<dbReference type="SUPFAM" id="SSF51735">
    <property type="entry name" value="NAD(P)-binding Rossmann-fold domains"/>
    <property type="match status" value="1"/>
</dbReference>
<organism evidence="2 3">
    <name type="scientific">Pelagicoccus mobilis</name>
    <dbReference type="NCBI Taxonomy" id="415221"/>
    <lineage>
        <taxon>Bacteria</taxon>
        <taxon>Pseudomonadati</taxon>
        <taxon>Verrucomicrobiota</taxon>
        <taxon>Opitutia</taxon>
        <taxon>Puniceicoccales</taxon>
        <taxon>Pelagicoccaceae</taxon>
        <taxon>Pelagicoccus</taxon>
    </lineage>
</organism>
<feature type="domain" description="NAD(P)-binding" evidence="1">
    <location>
        <begin position="8"/>
        <end position="127"/>
    </location>
</feature>
<gene>
    <name evidence="2" type="ORF">JIN87_10490</name>
</gene>
<protein>
    <submittedName>
        <fullName evidence="2">NAD(P)H-binding protein</fullName>
    </submittedName>
</protein>
<name>A0A934S0N8_9BACT</name>
<accession>A0A934S0N8</accession>
<keyword evidence="3" id="KW-1185">Reference proteome</keyword>
<dbReference type="InterPro" id="IPR036291">
    <property type="entry name" value="NAD(P)-bd_dom_sf"/>
</dbReference>
<dbReference type="InterPro" id="IPR016040">
    <property type="entry name" value="NAD(P)-bd_dom"/>
</dbReference>
<dbReference type="Gene3D" id="3.40.50.720">
    <property type="entry name" value="NAD(P)-binding Rossmann-like Domain"/>
    <property type="match status" value="1"/>
</dbReference>
<dbReference type="AlphaFoldDB" id="A0A934S0N8"/>
<proteinExistence type="predicted"/>
<comment type="caution">
    <text evidence="2">The sequence shown here is derived from an EMBL/GenBank/DDBJ whole genome shotgun (WGS) entry which is preliminary data.</text>
</comment>
<dbReference type="RefSeq" id="WP_200355514.1">
    <property type="nucleotide sequence ID" value="NZ_JAENIL010000017.1"/>
</dbReference>
<reference evidence="2" key="1">
    <citation type="submission" date="2021-01" db="EMBL/GenBank/DDBJ databases">
        <title>Modified the classification status of verrucomicrobia.</title>
        <authorList>
            <person name="Feng X."/>
        </authorList>
    </citation>
    <scope>NUCLEOTIDE SEQUENCE</scope>
    <source>
        <strain evidence="2">KCTC 13126</strain>
    </source>
</reference>
<evidence type="ECO:0000259" key="1">
    <source>
        <dbReference type="Pfam" id="PF13460"/>
    </source>
</evidence>
<dbReference type="Pfam" id="PF13460">
    <property type="entry name" value="NAD_binding_10"/>
    <property type="match status" value="1"/>
</dbReference>
<dbReference type="PANTHER" id="PTHR14097">
    <property type="entry name" value="OXIDOREDUCTASE HTATIP2"/>
    <property type="match status" value="1"/>
</dbReference>